<protein>
    <submittedName>
        <fullName evidence="1">Ca2+-dependent phosphoinositide-specific phospholipase C</fullName>
        <ecNumber evidence="1">3.1.4.11</ecNumber>
    </submittedName>
</protein>
<proteinExistence type="predicted"/>
<keyword evidence="2" id="KW-1185">Reference proteome</keyword>
<keyword evidence="1" id="KW-0378">Hydrolase</keyword>
<gene>
    <name evidence="1" type="ORF">O4213_20630</name>
</gene>
<evidence type="ECO:0000313" key="1">
    <source>
        <dbReference type="EMBL" id="MCZ4552409.1"/>
    </source>
</evidence>
<dbReference type="Proteomes" id="UP001067235">
    <property type="component" value="Unassembled WGS sequence"/>
</dbReference>
<evidence type="ECO:0000313" key="2">
    <source>
        <dbReference type="Proteomes" id="UP001067235"/>
    </source>
</evidence>
<accession>A0ABT4MZG6</accession>
<reference evidence="1" key="1">
    <citation type="submission" date="2022-12" db="EMBL/GenBank/DDBJ databases">
        <authorList>
            <person name="Krivoruchko A.V."/>
            <person name="Elkin A."/>
        </authorList>
    </citation>
    <scope>NUCLEOTIDE SEQUENCE</scope>
    <source>
        <strain evidence="1">IEGM 1388</strain>
    </source>
</reference>
<name>A0ABT4MZG6_GORRU</name>
<dbReference type="RefSeq" id="WP_301573156.1">
    <property type="nucleotide sequence ID" value="NZ_JAPWIE010000006.1"/>
</dbReference>
<dbReference type="InterPro" id="IPR017946">
    <property type="entry name" value="PLC-like_Pdiesterase_TIM-brl"/>
</dbReference>
<dbReference type="CDD" id="cd08589">
    <property type="entry name" value="PI-PLCc_SaPLC1_like"/>
    <property type="match status" value="1"/>
</dbReference>
<dbReference type="InterPro" id="IPR032075">
    <property type="entry name" value="PI-PLC-C1"/>
</dbReference>
<dbReference type="GO" id="GO:0004435">
    <property type="term" value="F:phosphatidylinositol-4,5-bisphosphate phospholipase C activity"/>
    <property type="evidence" value="ECO:0007669"/>
    <property type="project" value="UniProtKB-EC"/>
</dbReference>
<dbReference type="SUPFAM" id="SSF51695">
    <property type="entry name" value="PLC-like phosphodiesterases"/>
    <property type="match status" value="1"/>
</dbReference>
<dbReference type="EMBL" id="JAPWIE010000006">
    <property type="protein sequence ID" value="MCZ4552409.1"/>
    <property type="molecule type" value="Genomic_DNA"/>
</dbReference>
<dbReference type="Pfam" id="PF16670">
    <property type="entry name" value="PI-PLC-C1"/>
    <property type="match status" value="1"/>
</dbReference>
<comment type="caution">
    <text evidence="1">The sequence shown here is derived from an EMBL/GenBank/DDBJ whole genome shotgun (WGS) entry which is preliminary data.</text>
</comment>
<dbReference type="Gene3D" id="3.20.20.190">
    <property type="entry name" value="Phosphatidylinositol (PI) phosphodiesterase"/>
    <property type="match status" value="1"/>
</dbReference>
<dbReference type="EC" id="3.1.4.11" evidence="1"/>
<organism evidence="1 2">
    <name type="scientific">Gordonia rubripertincta</name>
    <name type="common">Rhodococcus corallinus</name>
    <dbReference type="NCBI Taxonomy" id="36822"/>
    <lineage>
        <taxon>Bacteria</taxon>
        <taxon>Bacillati</taxon>
        <taxon>Actinomycetota</taxon>
        <taxon>Actinomycetes</taxon>
        <taxon>Mycobacteriales</taxon>
        <taxon>Gordoniaceae</taxon>
        <taxon>Gordonia</taxon>
    </lineage>
</organism>
<sequence length="361" mass="40316">MTGSDLDELPPGLRLNQIQFMATHNSCHQLMPPDERFPLLMGPNLDSYRYEHPPLDVQLEQQQVRGVELDVYPDPRGGRYRYPSARRWRGRGPRPEKLWDEPGFKVMHGPDADYGTSCPTLGGALRTIRDWSRANPSHVPIVIQLELKASWPWALLTGGARVPQWTPKTLDDLDAQIRQVWGDSALLTPDRIRGTASTLEKAILTTGWPLVDEVRGTVLCFLDYGDHEYIRDHYRRGRPSLQGRVAFTAPAPGHDDSAFVMRNDPRGDNAKYITDLVRRGYFVRTRADEPVSTAKADEHTRPAIAMSSGAHMISTDFPQPGLAFRWGDGRFVARLPGGVAVRPNPVTALQTSAAELDPVTG</sequence>